<keyword evidence="3" id="KW-1185">Reference proteome</keyword>
<protein>
    <submittedName>
        <fullName evidence="2">Uncharacterized protein</fullName>
    </submittedName>
</protein>
<name>A0A285NHV9_9HYPH</name>
<keyword evidence="1" id="KW-0472">Membrane</keyword>
<gene>
    <name evidence="2" type="ORF">SAMN06265368_0979</name>
</gene>
<keyword evidence="1" id="KW-0812">Transmembrane</keyword>
<feature type="transmembrane region" description="Helical" evidence="1">
    <location>
        <begin position="327"/>
        <end position="347"/>
    </location>
</feature>
<evidence type="ECO:0000313" key="3">
    <source>
        <dbReference type="Proteomes" id="UP000219439"/>
    </source>
</evidence>
<proteinExistence type="predicted"/>
<keyword evidence="1" id="KW-1133">Transmembrane helix</keyword>
<dbReference type="Proteomes" id="UP000219439">
    <property type="component" value="Unassembled WGS sequence"/>
</dbReference>
<evidence type="ECO:0000256" key="1">
    <source>
        <dbReference type="SAM" id="Phobius"/>
    </source>
</evidence>
<evidence type="ECO:0000313" key="2">
    <source>
        <dbReference type="EMBL" id="SNZ07456.1"/>
    </source>
</evidence>
<accession>A0A285NHV9</accession>
<dbReference type="EMBL" id="OBEL01000001">
    <property type="protein sequence ID" value="SNZ07456.1"/>
    <property type="molecule type" value="Genomic_DNA"/>
</dbReference>
<dbReference type="RefSeq" id="WP_097152240.1">
    <property type="nucleotide sequence ID" value="NZ_OBEL01000001.1"/>
</dbReference>
<dbReference type="AlphaFoldDB" id="A0A285NHV9"/>
<organism evidence="2 3">
    <name type="scientific">Cohaesibacter gelatinilyticus</name>
    <dbReference type="NCBI Taxonomy" id="372072"/>
    <lineage>
        <taxon>Bacteria</taxon>
        <taxon>Pseudomonadati</taxon>
        <taxon>Pseudomonadota</taxon>
        <taxon>Alphaproteobacteria</taxon>
        <taxon>Hyphomicrobiales</taxon>
        <taxon>Cohaesibacteraceae</taxon>
    </lineage>
</organism>
<dbReference type="OrthoDB" id="9829247at2"/>
<sequence>MNKFRSGVITLRLFLRRSYRRFKIALTWRVYAVIIFVSLSLFCASVIALELLPSHWLINTTFVATLETQNLTFRNGKQNSSISGISGSSIALREINAYSPDQALEVGDLTQLTDVQGTESPRSKVFSKASEDSHLELDSFLIPAELAMEISTSGQNKYISLQIVGDDQSVASETTIVWYGDITLDSVPISKDIGSDRWKAISPLIEIQKPEIDGLIYSPIPVTALSTERLRLSGSNQIATSSLLEGEIQFYLNFPFGSYPTEPTTLRSGEFTQFNDLEAQITNLELTETGIRFLLVGKANAVKTGFLNNRRNITPSMLDGFRSIESLVIIMSSLFALLLAVLSAISLGRESER</sequence>
<reference evidence="2 3" key="1">
    <citation type="submission" date="2017-09" db="EMBL/GenBank/DDBJ databases">
        <authorList>
            <person name="Ehlers B."/>
            <person name="Leendertz F.H."/>
        </authorList>
    </citation>
    <scope>NUCLEOTIDE SEQUENCE [LARGE SCALE GENOMIC DNA]</scope>
    <source>
        <strain evidence="2 3">DSM 18289</strain>
    </source>
</reference>